<dbReference type="AlphaFoldDB" id="A0A0A0IEM8"/>
<evidence type="ECO:0000313" key="2">
    <source>
        <dbReference type="EMBL" id="KGM99919.1"/>
    </source>
</evidence>
<keyword evidence="1" id="KW-1133">Transmembrane helix</keyword>
<keyword evidence="1" id="KW-0472">Membrane</keyword>
<gene>
    <name evidence="2" type="ORF">Z955_05450</name>
</gene>
<name>A0A0A0IEM8_CLOBO</name>
<evidence type="ECO:0000313" key="3">
    <source>
        <dbReference type="Proteomes" id="UP000030014"/>
    </source>
</evidence>
<comment type="caution">
    <text evidence="2">The sequence shown here is derived from an EMBL/GenBank/DDBJ whole genome shotgun (WGS) entry which is preliminary data.</text>
</comment>
<protein>
    <submittedName>
        <fullName evidence="2">Uncharacterized protein</fullName>
    </submittedName>
</protein>
<evidence type="ECO:0000256" key="1">
    <source>
        <dbReference type="SAM" id="Phobius"/>
    </source>
</evidence>
<feature type="transmembrane region" description="Helical" evidence="1">
    <location>
        <begin position="85"/>
        <end position="112"/>
    </location>
</feature>
<sequence length="120" mass="14110">MENTKISDTPEIPKEIKKWSWGAFSLNIIWGLGNRCYLPLLCFIPIFNFIWMFVCGFKGLSWAWKKGNYKNVDEFMLVQKTWNRAGFIYFIISLIIIIIYLLIAVFLLGTFANEVSSLYY</sequence>
<feature type="transmembrane region" description="Helical" evidence="1">
    <location>
        <begin position="37"/>
        <end position="64"/>
    </location>
</feature>
<keyword evidence="1" id="KW-0812">Transmembrane</keyword>
<dbReference type="EMBL" id="JDRY01000027">
    <property type="protein sequence ID" value="KGM99919.1"/>
    <property type="molecule type" value="Genomic_DNA"/>
</dbReference>
<proteinExistence type="predicted"/>
<reference evidence="2 3" key="1">
    <citation type="submission" date="2014-01" db="EMBL/GenBank/DDBJ databases">
        <title>Plasmidome dynamics in the species complex Clostridium novyi sensu lato converts strains of independent lineages into distinctly different pathogens.</title>
        <authorList>
            <person name="Skarin H."/>
            <person name="Segerman B."/>
        </authorList>
    </citation>
    <scope>NUCLEOTIDE SEQUENCE [LARGE SCALE GENOMIC DNA]</scope>
    <source>
        <strain evidence="2 3">DC5</strain>
    </source>
</reference>
<dbReference type="Proteomes" id="UP000030014">
    <property type="component" value="Unassembled WGS sequence"/>
</dbReference>
<organism evidence="2 3">
    <name type="scientific">Clostridium botulinum C/D str. DC5</name>
    <dbReference type="NCBI Taxonomy" id="1443128"/>
    <lineage>
        <taxon>Bacteria</taxon>
        <taxon>Bacillati</taxon>
        <taxon>Bacillota</taxon>
        <taxon>Clostridia</taxon>
        <taxon>Eubacteriales</taxon>
        <taxon>Clostridiaceae</taxon>
        <taxon>Clostridium</taxon>
    </lineage>
</organism>
<accession>A0A0A0IEM8</accession>